<dbReference type="Proteomes" id="UP001589738">
    <property type="component" value="Unassembled WGS sequence"/>
</dbReference>
<dbReference type="InterPro" id="IPR050900">
    <property type="entry name" value="Transposase_IS3/IS150/IS904"/>
</dbReference>
<dbReference type="PANTHER" id="PTHR46889">
    <property type="entry name" value="TRANSPOSASE INSF FOR INSERTION SEQUENCE IS3B-RELATED"/>
    <property type="match status" value="1"/>
</dbReference>
<dbReference type="InterPro" id="IPR025948">
    <property type="entry name" value="HTH-like_dom"/>
</dbReference>
<dbReference type="Pfam" id="PF13333">
    <property type="entry name" value="rve_2"/>
    <property type="match status" value="1"/>
</dbReference>
<organism evidence="4 5">
    <name type="scientific">Robertmurraya beringensis</name>
    <dbReference type="NCBI Taxonomy" id="641660"/>
    <lineage>
        <taxon>Bacteria</taxon>
        <taxon>Bacillati</taxon>
        <taxon>Bacillota</taxon>
        <taxon>Bacilli</taxon>
        <taxon>Bacillales</taxon>
        <taxon>Bacillaceae</taxon>
        <taxon>Robertmurraya</taxon>
    </lineage>
</organism>
<dbReference type="InterPro" id="IPR048020">
    <property type="entry name" value="Transpos_IS3"/>
</dbReference>
<dbReference type="Pfam" id="PF13276">
    <property type="entry name" value="HTH_21"/>
    <property type="match status" value="1"/>
</dbReference>
<dbReference type="PROSITE" id="PS50994">
    <property type="entry name" value="INTEGRASE"/>
    <property type="match status" value="1"/>
</dbReference>
<comment type="function">
    <text evidence="1">Involved in the transposition of the insertion sequence.</text>
</comment>
<protein>
    <submittedName>
        <fullName evidence="4">IS3 family transposase</fullName>
    </submittedName>
</protein>
<dbReference type="PANTHER" id="PTHR46889:SF5">
    <property type="entry name" value="INTEGRASE PROTEIN"/>
    <property type="match status" value="1"/>
</dbReference>
<evidence type="ECO:0000313" key="5">
    <source>
        <dbReference type="Proteomes" id="UP001589738"/>
    </source>
</evidence>
<reference evidence="4 5" key="1">
    <citation type="submission" date="2024-09" db="EMBL/GenBank/DDBJ databases">
        <authorList>
            <person name="Sun Q."/>
            <person name="Mori K."/>
        </authorList>
    </citation>
    <scope>NUCLEOTIDE SEQUENCE [LARGE SCALE GENOMIC DNA]</scope>
    <source>
        <strain evidence="4 5">CGMCC 1.9126</strain>
    </source>
</reference>
<dbReference type="InterPro" id="IPR036397">
    <property type="entry name" value="RNaseH_sf"/>
</dbReference>
<evidence type="ECO:0000256" key="1">
    <source>
        <dbReference type="ARBA" id="ARBA00002286"/>
    </source>
</evidence>
<name>A0ABV6KWM8_9BACI</name>
<dbReference type="Pfam" id="PF00665">
    <property type="entry name" value="rve"/>
    <property type="match status" value="1"/>
</dbReference>
<gene>
    <name evidence="4" type="ORF">ACFFHF_19610</name>
</gene>
<evidence type="ECO:0000259" key="3">
    <source>
        <dbReference type="PROSITE" id="PS50994"/>
    </source>
</evidence>
<accession>A0ABV6KWM8</accession>
<dbReference type="InterPro" id="IPR012337">
    <property type="entry name" value="RNaseH-like_sf"/>
</dbReference>
<dbReference type="EMBL" id="JBHLUU010000121">
    <property type="protein sequence ID" value="MFC0477407.1"/>
    <property type="molecule type" value="Genomic_DNA"/>
</dbReference>
<comment type="caution">
    <text evidence="4">The sequence shown here is derived from an EMBL/GenBank/DDBJ whole genome shotgun (WGS) entry which is preliminary data.</text>
</comment>
<dbReference type="SUPFAM" id="SSF53098">
    <property type="entry name" value="Ribonuclease H-like"/>
    <property type="match status" value="1"/>
</dbReference>
<dbReference type="InterPro" id="IPR001584">
    <property type="entry name" value="Integrase_cat-core"/>
</dbReference>
<evidence type="ECO:0000313" key="4">
    <source>
        <dbReference type="EMBL" id="MFC0477407.1"/>
    </source>
</evidence>
<dbReference type="Gene3D" id="3.30.420.10">
    <property type="entry name" value="Ribonuclease H-like superfamily/Ribonuclease H"/>
    <property type="match status" value="1"/>
</dbReference>
<dbReference type="Pfam" id="PF20310">
    <property type="entry name" value="HTH_Tnp_2"/>
    <property type="match status" value="1"/>
</dbReference>
<keyword evidence="5" id="KW-1185">Reference proteome</keyword>
<feature type="domain" description="Integrase catalytic" evidence="3">
    <location>
        <begin position="279"/>
        <end position="443"/>
    </location>
</feature>
<dbReference type="RefSeq" id="WP_377058878.1">
    <property type="nucleotide sequence ID" value="NZ_JBHLUU010000121.1"/>
</dbReference>
<evidence type="ECO:0000256" key="2">
    <source>
        <dbReference type="SAM" id="Coils"/>
    </source>
</evidence>
<dbReference type="InterPro" id="IPR009057">
    <property type="entry name" value="Homeodomain-like_sf"/>
</dbReference>
<proteinExistence type="predicted"/>
<feature type="coiled-coil region" evidence="2">
    <location>
        <begin position="101"/>
        <end position="128"/>
    </location>
</feature>
<keyword evidence="2" id="KW-0175">Coiled coil</keyword>
<sequence length="446" mass="52119">MSKKLLSEKEIELLAKNPYVKSVSPKGITYSDEFKELFITQYDQGKFPREIFEDCGFDIEVIGIVRIESSGKRWREAYRKHGVLGLRDTRSGNSGRPRERELSIEEKYARLEAENNLLKAENELFKKDTIRRKGAKKEGEVKLSADQKYTLIHSVIEKYNLKGMVSHLCKTAGVSRQGYYNYFSAKQVERRNDQEKKDEALRNLVLKAYNFKNRKKGARQIKMVLAGQFGVVFNLKRIRRIMKKYGIESPFRRTNPYKRIMKATQEHKVVPNLLNREFKQGIPYKVLLTDITYLYFGKGKRAYLSTIIDASTNEVLAHQLSDRVTLDIATDTLKKLKRNRRIKLAKGAYIHSDQGGHYTSPIYQKLVKKFKLGQSMSRRGNCWDNAPQESFFGHFKDLADIKSCETLEELKQEVKAAIHYYNHNRYQWNMKKMTPVEYRDHLLKVA</sequence>
<dbReference type="SUPFAM" id="SSF46689">
    <property type="entry name" value="Homeodomain-like"/>
    <property type="match status" value="1"/>
</dbReference>
<dbReference type="InterPro" id="IPR046929">
    <property type="entry name" value="HTH_Tnp"/>
</dbReference>
<dbReference type="NCBIfam" id="NF033516">
    <property type="entry name" value="transpos_IS3"/>
    <property type="match status" value="1"/>
</dbReference>